<dbReference type="InterPro" id="IPR019815">
    <property type="entry name" value="Translation_initiation_fac_3_C"/>
</dbReference>
<dbReference type="GO" id="GO:0005829">
    <property type="term" value="C:cytosol"/>
    <property type="evidence" value="ECO:0007669"/>
    <property type="project" value="TreeGrafter"/>
</dbReference>
<dbReference type="GO" id="GO:0043022">
    <property type="term" value="F:ribosome binding"/>
    <property type="evidence" value="ECO:0007669"/>
    <property type="project" value="TreeGrafter"/>
</dbReference>
<comment type="subcellular location">
    <subcellularLocation>
        <location evidence="4 6">Cytoplasm</location>
    </subcellularLocation>
</comment>
<dbReference type="Gene3D" id="3.10.20.80">
    <property type="entry name" value="Translation initiation factor 3 (IF-3), N-terminal domain"/>
    <property type="match status" value="1"/>
</dbReference>
<dbReference type="FunFam" id="3.10.20.80:FF:000001">
    <property type="entry name" value="Translation initiation factor IF-3"/>
    <property type="match status" value="1"/>
</dbReference>
<keyword evidence="2 4" id="KW-0396">Initiation factor</keyword>
<reference evidence="10" key="1">
    <citation type="submission" date="2020-09" db="EMBL/GenBank/DDBJ databases">
        <title>Pelagicoccus enzymogenes sp. nov. with an EPS production, isolated from marine sediment.</title>
        <authorList>
            <person name="Feng X."/>
        </authorList>
    </citation>
    <scope>NUCLEOTIDE SEQUENCE</scope>
    <source>
        <strain evidence="10">NFK12</strain>
    </source>
</reference>
<accession>A0A927F8Y2</accession>
<proteinExistence type="inferred from homology"/>
<dbReference type="GO" id="GO:0003743">
    <property type="term" value="F:translation initiation factor activity"/>
    <property type="evidence" value="ECO:0007669"/>
    <property type="project" value="UniProtKB-UniRule"/>
</dbReference>
<comment type="subunit">
    <text evidence="4 6">Monomer.</text>
</comment>
<comment type="function">
    <text evidence="4 6">IF-3 binds to the 30S ribosomal subunit and shifts the equilibrium between 70S ribosomes and their 50S and 30S subunits in favor of the free subunits, thus enhancing the availability of 30S subunits on which protein synthesis initiation begins.</text>
</comment>
<evidence type="ECO:0000256" key="4">
    <source>
        <dbReference type="HAMAP-Rule" id="MF_00080"/>
    </source>
</evidence>
<dbReference type="GO" id="GO:0016020">
    <property type="term" value="C:membrane"/>
    <property type="evidence" value="ECO:0007669"/>
    <property type="project" value="TreeGrafter"/>
</dbReference>
<evidence type="ECO:0000256" key="1">
    <source>
        <dbReference type="ARBA" id="ARBA00005439"/>
    </source>
</evidence>
<dbReference type="InterPro" id="IPR019814">
    <property type="entry name" value="Translation_initiation_fac_3_N"/>
</dbReference>
<organism evidence="10 11">
    <name type="scientific">Pelagicoccus enzymogenes</name>
    <dbReference type="NCBI Taxonomy" id="2773457"/>
    <lineage>
        <taxon>Bacteria</taxon>
        <taxon>Pseudomonadati</taxon>
        <taxon>Verrucomicrobiota</taxon>
        <taxon>Opitutia</taxon>
        <taxon>Puniceicoccales</taxon>
        <taxon>Pelagicoccaceae</taxon>
        <taxon>Pelagicoccus</taxon>
    </lineage>
</organism>
<dbReference type="HAMAP" id="MF_00080">
    <property type="entry name" value="IF_3"/>
    <property type="match status" value="1"/>
</dbReference>
<evidence type="ECO:0000256" key="7">
    <source>
        <dbReference type="SAM" id="MobiDB-lite"/>
    </source>
</evidence>
<evidence type="ECO:0000259" key="9">
    <source>
        <dbReference type="Pfam" id="PF05198"/>
    </source>
</evidence>
<name>A0A927F8Y2_9BACT</name>
<keyword evidence="11" id="KW-1185">Reference proteome</keyword>
<evidence type="ECO:0000256" key="2">
    <source>
        <dbReference type="ARBA" id="ARBA00022540"/>
    </source>
</evidence>
<feature type="compositionally biased region" description="Acidic residues" evidence="7">
    <location>
        <begin position="210"/>
        <end position="225"/>
    </location>
</feature>
<feature type="compositionally biased region" description="Basic and acidic residues" evidence="7">
    <location>
        <begin position="190"/>
        <end position="209"/>
    </location>
</feature>
<comment type="similarity">
    <text evidence="1 4 6">Belongs to the IF-3 family.</text>
</comment>
<dbReference type="Pfam" id="PF00707">
    <property type="entry name" value="IF3_C"/>
    <property type="match status" value="1"/>
</dbReference>
<dbReference type="InterPro" id="IPR001288">
    <property type="entry name" value="Translation_initiation_fac_3"/>
</dbReference>
<dbReference type="Pfam" id="PF05198">
    <property type="entry name" value="IF3_N"/>
    <property type="match status" value="1"/>
</dbReference>
<keyword evidence="4" id="KW-0963">Cytoplasm</keyword>
<keyword evidence="3 4" id="KW-0648">Protein biosynthesis</keyword>
<sequence length="225" mass="25846">MPKPRGKRRPPRKLDPFAQIRRNHRIRVPKIRVVGPDGKQYGVMDTKEALEVAQGAGLDLVEVAAQARPPVCRIMDFGKYVYEQQKKSKDNKSTSSKVKEVKFRPRVEQHDYETKLRRAELFLSKGNKLKLTLSFRGREMSHTEIGFETIRRAIADLETMGHADNQPRLTGRNINVMVSPLPANKRKPKFLREDDDHDEIEASEHHDEDHSDDDVDDVADDASKE</sequence>
<feature type="domain" description="Translation initiation factor 3 N-terminal" evidence="9">
    <location>
        <begin position="23"/>
        <end position="90"/>
    </location>
</feature>
<evidence type="ECO:0000313" key="10">
    <source>
        <dbReference type="EMBL" id="MBD5780519.1"/>
    </source>
</evidence>
<evidence type="ECO:0000256" key="6">
    <source>
        <dbReference type="RuleBase" id="RU000646"/>
    </source>
</evidence>
<dbReference type="PROSITE" id="PS00938">
    <property type="entry name" value="IF3"/>
    <property type="match status" value="1"/>
</dbReference>
<dbReference type="SUPFAM" id="SSF54364">
    <property type="entry name" value="Translation initiation factor IF3, N-terminal domain"/>
    <property type="match status" value="1"/>
</dbReference>
<dbReference type="EMBL" id="JACYFG010000036">
    <property type="protein sequence ID" value="MBD5780519.1"/>
    <property type="molecule type" value="Genomic_DNA"/>
</dbReference>
<dbReference type="RefSeq" id="WP_191617618.1">
    <property type="nucleotide sequence ID" value="NZ_JACYFG010000036.1"/>
</dbReference>
<evidence type="ECO:0000256" key="5">
    <source>
        <dbReference type="NCBIfam" id="TIGR00168"/>
    </source>
</evidence>
<gene>
    <name evidence="4" type="primary">infC</name>
    <name evidence="10" type="ORF">IEN85_13545</name>
</gene>
<protein>
    <recommendedName>
        <fullName evidence="4 5">Translation initiation factor IF-3</fullName>
    </recommendedName>
</protein>
<dbReference type="PANTHER" id="PTHR10938">
    <property type="entry name" value="TRANSLATION INITIATION FACTOR IF-3"/>
    <property type="match status" value="1"/>
</dbReference>
<feature type="region of interest" description="Disordered" evidence="7">
    <location>
        <begin position="177"/>
        <end position="225"/>
    </location>
</feature>
<evidence type="ECO:0000259" key="8">
    <source>
        <dbReference type="Pfam" id="PF00707"/>
    </source>
</evidence>
<dbReference type="GO" id="GO:0032790">
    <property type="term" value="P:ribosome disassembly"/>
    <property type="evidence" value="ECO:0007669"/>
    <property type="project" value="TreeGrafter"/>
</dbReference>
<dbReference type="SUPFAM" id="SSF55200">
    <property type="entry name" value="Translation initiation factor IF3, C-terminal domain"/>
    <property type="match status" value="1"/>
</dbReference>
<evidence type="ECO:0000256" key="3">
    <source>
        <dbReference type="ARBA" id="ARBA00022917"/>
    </source>
</evidence>
<dbReference type="AlphaFoldDB" id="A0A927F8Y2"/>
<dbReference type="InterPro" id="IPR036788">
    <property type="entry name" value="T_IF-3_C_sf"/>
</dbReference>
<feature type="domain" description="Translation initiation factor 3 C-terminal" evidence="8">
    <location>
        <begin position="97"/>
        <end position="180"/>
    </location>
</feature>
<dbReference type="Proteomes" id="UP000622317">
    <property type="component" value="Unassembled WGS sequence"/>
</dbReference>
<comment type="caution">
    <text evidence="10">The sequence shown here is derived from an EMBL/GenBank/DDBJ whole genome shotgun (WGS) entry which is preliminary data.</text>
</comment>
<dbReference type="PANTHER" id="PTHR10938:SF0">
    <property type="entry name" value="TRANSLATION INITIATION FACTOR IF-3, MITOCHONDRIAL"/>
    <property type="match status" value="1"/>
</dbReference>
<dbReference type="Gene3D" id="3.30.110.10">
    <property type="entry name" value="Translation initiation factor 3 (IF-3), C-terminal domain"/>
    <property type="match status" value="1"/>
</dbReference>
<evidence type="ECO:0000313" key="11">
    <source>
        <dbReference type="Proteomes" id="UP000622317"/>
    </source>
</evidence>
<dbReference type="NCBIfam" id="TIGR00168">
    <property type="entry name" value="infC"/>
    <property type="match status" value="1"/>
</dbReference>
<dbReference type="InterPro" id="IPR036787">
    <property type="entry name" value="T_IF-3_N_sf"/>
</dbReference>
<dbReference type="InterPro" id="IPR019813">
    <property type="entry name" value="Translation_initiation_fac3_CS"/>
</dbReference>